<keyword evidence="3" id="KW-1185">Reference proteome</keyword>
<organism evidence="2 3">
    <name type="scientific">Aquirhabdus parva</name>
    <dbReference type="NCBI Taxonomy" id="2283318"/>
    <lineage>
        <taxon>Bacteria</taxon>
        <taxon>Pseudomonadati</taxon>
        <taxon>Pseudomonadota</taxon>
        <taxon>Gammaproteobacteria</taxon>
        <taxon>Moraxellales</taxon>
        <taxon>Moraxellaceae</taxon>
        <taxon>Aquirhabdus</taxon>
    </lineage>
</organism>
<sequence length="209" mass="22995">MSKFLSLSTLQLKRAAVLSFMLIGSAALLSSCATTPSSFAELGKYDQFKLNTNIFRVTYQARNESTAARAEEIALLKAAQVTVQNGYRYFEITDKLLPSDQPNVIVAANPMFNYYGSFGYYGGYGRYPFRHSIGYIGYDYPLYPQAYYGVPQKVIVSYTIHCSNTAKPDENGQYDATIILTSLGPRYGLNPDGSPILPPPPSASLKTAS</sequence>
<evidence type="ECO:0000256" key="1">
    <source>
        <dbReference type="SAM" id="SignalP"/>
    </source>
</evidence>
<dbReference type="AlphaFoldDB" id="A0A345PAC3"/>
<feature type="chain" id="PRO_5016658201" description="DUF4136 domain-containing protein" evidence="1">
    <location>
        <begin position="41"/>
        <end position="209"/>
    </location>
</feature>
<evidence type="ECO:0000313" key="2">
    <source>
        <dbReference type="EMBL" id="AXI04232.1"/>
    </source>
</evidence>
<evidence type="ECO:0008006" key="4">
    <source>
        <dbReference type="Google" id="ProtNLM"/>
    </source>
</evidence>
<evidence type="ECO:0000313" key="3">
    <source>
        <dbReference type="Proteomes" id="UP000253940"/>
    </source>
</evidence>
<accession>A0A345PAC3</accession>
<feature type="signal peptide" evidence="1">
    <location>
        <begin position="1"/>
        <end position="40"/>
    </location>
</feature>
<dbReference type="EMBL" id="CP031222">
    <property type="protein sequence ID" value="AXI04232.1"/>
    <property type="molecule type" value="Genomic_DNA"/>
</dbReference>
<keyword evidence="1" id="KW-0732">Signal</keyword>
<dbReference type="OrthoDB" id="6712352at2"/>
<dbReference type="NCBIfam" id="NF047637">
    <property type="entry name" value="lipo_CC0125"/>
    <property type="match status" value="1"/>
</dbReference>
<gene>
    <name evidence="2" type="ORF">HYN46_16150</name>
</gene>
<dbReference type="KEGG" id="mbah:HYN46_16150"/>
<protein>
    <recommendedName>
        <fullName evidence="4">DUF4136 domain-containing protein</fullName>
    </recommendedName>
</protein>
<proteinExistence type="predicted"/>
<name>A0A345PAC3_9GAMM</name>
<dbReference type="PROSITE" id="PS51257">
    <property type="entry name" value="PROKAR_LIPOPROTEIN"/>
    <property type="match status" value="1"/>
</dbReference>
<dbReference type="Proteomes" id="UP000253940">
    <property type="component" value="Chromosome"/>
</dbReference>
<reference evidence="2 3" key="1">
    <citation type="submission" date="2018-07" db="EMBL/GenBank/DDBJ databases">
        <title>Genome sequencing of Moraxellaceae gen. HYN0046.</title>
        <authorList>
            <person name="Kim M."/>
            <person name="Yi H."/>
        </authorList>
    </citation>
    <scope>NUCLEOTIDE SEQUENCE [LARGE SCALE GENOMIC DNA]</scope>
    <source>
        <strain evidence="2 3">HYN0046</strain>
    </source>
</reference>
<dbReference type="RefSeq" id="WP_114900340.1">
    <property type="nucleotide sequence ID" value="NZ_CP031222.1"/>
</dbReference>